<keyword evidence="2 6" id="KW-0396">Initiation factor</keyword>
<organism evidence="8 9">
    <name type="scientific">Hanseniaspora guilliermondii</name>
    <dbReference type="NCBI Taxonomy" id="56406"/>
    <lineage>
        <taxon>Eukaryota</taxon>
        <taxon>Fungi</taxon>
        <taxon>Dikarya</taxon>
        <taxon>Ascomycota</taxon>
        <taxon>Saccharomycotina</taxon>
        <taxon>Saccharomycetes</taxon>
        <taxon>Saccharomycodales</taxon>
        <taxon>Saccharomycodaceae</taxon>
        <taxon>Hanseniaspora</taxon>
    </lineage>
</organism>
<proteinExistence type="inferred from homology"/>
<evidence type="ECO:0000256" key="7">
    <source>
        <dbReference type="SAM" id="MobiDB-lite"/>
    </source>
</evidence>
<dbReference type="Pfam" id="PF01652">
    <property type="entry name" value="IF4E"/>
    <property type="match status" value="1"/>
</dbReference>
<evidence type="ECO:0000256" key="5">
    <source>
        <dbReference type="ARBA" id="ARBA00022917"/>
    </source>
</evidence>
<protein>
    <recommendedName>
        <fullName evidence="10">Eukaryotic translation initiation factor 4E</fullName>
    </recommendedName>
</protein>
<dbReference type="InterPro" id="IPR001040">
    <property type="entry name" value="TIF_eIF_4E"/>
</dbReference>
<evidence type="ECO:0000256" key="3">
    <source>
        <dbReference type="ARBA" id="ARBA00022845"/>
    </source>
</evidence>
<dbReference type="SUPFAM" id="SSF55418">
    <property type="entry name" value="eIF4e-like"/>
    <property type="match status" value="1"/>
</dbReference>
<dbReference type="GO" id="GO:0000340">
    <property type="term" value="F:RNA 7-methylguanosine cap binding"/>
    <property type="evidence" value="ECO:0007669"/>
    <property type="project" value="TreeGrafter"/>
</dbReference>
<keyword evidence="9" id="KW-1185">Reference proteome</keyword>
<gene>
    <name evidence="8" type="ORF">HGUI_03721</name>
</gene>
<evidence type="ECO:0000313" key="9">
    <source>
        <dbReference type="Proteomes" id="UP000183365"/>
    </source>
</evidence>
<evidence type="ECO:0000256" key="2">
    <source>
        <dbReference type="ARBA" id="ARBA00022540"/>
    </source>
</evidence>
<evidence type="ECO:0000313" key="8">
    <source>
        <dbReference type="EMBL" id="SGZ41520.1"/>
    </source>
</evidence>
<dbReference type="VEuPathDB" id="FungiDB:HGUI_03721"/>
<dbReference type="GO" id="GO:0003743">
    <property type="term" value="F:translation initiation factor activity"/>
    <property type="evidence" value="ECO:0007669"/>
    <property type="project" value="UniProtKB-KW"/>
</dbReference>
<dbReference type="PANTHER" id="PTHR11960:SF8">
    <property type="entry name" value="EUKARYOTIC TRANSLATION INITIATION FACTOR 4E1-RELATED"/>
    <property type="match status" value="1"/>
</dbReference>
<sequence length="268" mass="31506">MSLDQQIETKSLPKKTLDNSTYIAKLDDYKSKHPLKDTWTFWYVTPSKSTTEWAELTKEIFTFDTLEEFWGLQAALPSVDSLVTDYMFFKKDIYPQWESPLNKKGGKWVVSLSRDDLGADVINKFWGRIMFSIIGNNFVNNEHINGFYISNKRSSMKVQVWTDAIDKDIILPIGEYMKELLINSEFGIHEESQMRKNESFNPTKFTNKNPLYLHKENDEQEKSQKKSNFKNTFPADQVKFTFNIHERKTEKHEKNDNSEISINLIDKQ</sequence>
<dbReference type="InterPro" id="IPR023398">
    <property type="entry name" value="TIF_eIF4e-like"/>
</dbReference>
<dbReference type="PANTHER" id="PTHR11960">
    <property type="entry name" value="EUKARYOTIC TRANSLATION INITIATION FACTOR 4E RELATED"/>
    <property type="match status" value="1"/>
</dbReference>
<feature type="compositionally biased region" description="Basic and acidic residues" evidence="7">
    <location>
        <begin position="247"/>
        <end position="257"/>
    </location>
</feature>
<accession>A0A1L0B4R3</accession>
<keyword evidence="4 6" id="KW-0694">RNA-binding</keyword>
<dbReference type="Gene3D" id="3.30.760.10">
    <property type="entry name" value="RNA Cap, Translation Initiation Factor Eif4e"/>
    <property type="match status" value="1"/>
</dbReference>
<dbReference type="OrthoDB" id="3972544at2759"/>
<feature type="region of interest" description="Disordered" evidence="7">
    <location>
        <begin position="247"/>
        <end position="268"/>
    </location>
</feature>
<dbReference type="Proteomes" id="UP000183365">
    <property type="component" value="Unassembled WGS sequence"/>
</dbReference>
<dbReference type="GO" id="GO:0006417">
    <property type="term" value="P:regulation of translation"/>
    <property type="evidence" value="ECO:0007669"/>
    <property type="project" value="UniProtKB-KW"/>
</dbReference>
<reference evidence="9" key="1">
    <citation type="submission" date="2016-11" db="EMBL/GenBank/DDBJ databases">
        <authorList>
            <person name="Guldener U."/>
        </authorList>
    </citation>
    <scope>NUCLEOTIDE SEQUENCE [LARGE SCALE GENOMIC DNA]</scope>
</reference>
<evidence type="ECO:0000256" key="6">
    <source>
        <dbReference type="RuleBase" id="RU004374"/>
    </source>
</evidence>
<keyword evidence="5 6" id="KW-0648">Protein biosynthesis</keyword>
<evidence type="ECO:0000256" key="1">
    <source>
        <dbReference type="ARBA" id="ARBA00009860"/>
    </source>
</evidence>
<keyword evidence="3" id="KW-0810">Translation regulation</keyword>
<evidence type="ECO:0000256" key="4">
    <source>
        <dbReference type="ARBA" id="ARBA00022884"/>
    </source>
</evidence>
<dbReference type="EMBL" id="FQNF01000111">
    <property type="protein sequence ID" value="SGZ41520.1"/>
    <property type="molecule type" value="Genomic_DNA"/>
</dbReference>
<evidence type="ECO:0008006" key="10">
    <source>
        <dbReference type="Google" id="ProtNLM"/>
    </source>
</evidence>
<dbReference type="GO" id="GO:0016281">
    <property type="term" value="C:eukaryotic translation initiation factor 4F complex"/>
    <property type="evidence" value="ECO:0007669"/>
    <property type="project" value="TreeGrafter"/>
</dbReference>
<dbReference type="AlphaFoldDB" id="A0A1L0B4R3"/>
<name>A0A1L0B4R3_9ASCO</name>
<comment type="similarity">
    <text evidence="1 6">Belongs to the eukaryotic initiation factor 4E family.</text>
</comment>